<evidence type="ECO:0000259" key="2">
    <source>
        <dbReference type="Pfam" id="PF08770"/>
    </source>
</evidence>
<sequence>MCKRKSWAACWSRAGLVVALAISPLVAAQTEDSVMWDYTRKMFIGDATYSFDERIRVELPSFAEDSMQVPLGVDASGLNEPIQQMIAWADYNPIQHIFTYRPQAGVLPQVSLPFKVQQSTPVRVAVQLTSGEWRVGSGYVDAAGGGCTLPSESRMQDDWVSSLGQISAGRFSRASGDRFKLQVMHPMDSGLVANIPSFYLEELQVRRPSGEVLIQMQLSPAVSENPVITFDTATGAADVTLWLRDNDGNEFERAL</sequence>
<dbReference type="InterPro" id="IPR032711">
    <property type="entry name" value="SoxY"/>
</dbReference>
<dbReference type="InterPro" id="IPR030831">
    <property type="entry name" value="Fuse-rel_SoxYZ"/>
</dbReference>
<comment type="caution">
    <text evidence="4">The sequence shown here is derived from an EMBL/GenBank/DDBJ whole genome shotgun (WGS) entry which is preliminary data.</text>
</comment>
<dbReference type="InterPro" id="IPR014756">
    <property type="entry name" value="Ig_E-set"/>
</dbReference>
<feature type="domain" description="Ig-like SoxY" evidence="3">
    <location>
        <begin position="42"/>
        <end position="147"/>
    </location>
</feature>
<dbReference type="SUPFAM" id="SSF81296">
    <property type="entry name" value="E set domains"/>
    <property type="match status" value="1"/>
</dbReference>
<dbReference type="NCBIfam" id="TIGR04557">
    <property type="entry name" value="fuse_rel_SoxYZ"/>
    <property type="match status" value="1"/>
</dbReference>
<feature type="signal peptide" evidence="1">
    <location>
        <begin position="1"/>
        <end position="27"/>
    </location>
</feature>
<gene>
    <name evidence="4" type="ORF">E1H14_01500</name>
</gene>
<dbReference type="RefSeq" id="WP_149389677.1">
    <property type="nucleotide sequence ID" value="NZ_SMRS01000001.1"/>
</dbReference>
<protein>
    <submittedName>
        <fullName evidence="4">Quinoprotein dehydrogenase-associated SoxYZ-like carrier</fullName>
    </submittedName>
</protein>
<dbReference type="Gene3D" id="2.60.40.10">
    <property type="entry name" value="Immunoglobulins"/>
    <property type="match status" value="1"/>
</dbReference>
<dbReference type="OrthoDB" id="5343309at2"/>
<accession>A0A5A9W8I3</accession>
<dbReference type="Gene3D" id="2.60.40.2470">
    <property type="entry name" value="SoxY domain"/>
    <property type="match status" value="1"/>
</dbReference>
<dbReference type="Pfam" id="PF13501">
    <property type="entry name" value="SoxY"/>
    <property type="match status" value="1"/>
</dbReference>
<evidence type="ECO:0000313" key="4">
    <source>
        <dbReference type="EMBL" id="KAA0876428.1"/>
    </source>
</evidence>
<dbReference type="EMBL" id="SMRS01000001">
    <property type="protein sequence ID" value="KAA0876428.1"/>
    <property type="molecule type" value="Genomic_DNA"/>
</dbReference>
<keyword evidence="5" id="KW-1185">Reference proteome</keyword>
<reference evidence="4 5" key="1">
    <citation type="submission" date="2019-03" db="EMBL/GenBank/DDBJ databases">
        <title>Nitrincola sp. nov. isolated from an Indian soda lake.</title>
        <authorList>
            <person name="Joshi A."/>
            <person name="Thite S.V."/>
            <person name="Joseph N."/>
            <person name="Dhotre D."/>
            <person name="Moorthy M."/>
            <person name="Shouche Y.S."/>
        </authorList>
    </citation>
    <scope>NUCLEOTIDE SEQUENCE [LARGE SCALE GENOMIC DNA]</scope>
    <source>
        <strain evidence="4 5">MEB193</strain>
    </source>
</reference>
<feature type="domain" description="Sulphur oxidation protein SoxZ" evidence="2">
    <location>
        <begin position="178"/>
        <end position="253"/>
    </location>
</feature>
<dbReference type="AlphaFoldDB" id="A0A5A9W8I3"/>
<evidence type="ECO:0000256" key="1">
    <source>
        <dbReference type="SAM" id="SignalP"/>
    </source>
</evidence>
<feature type="chain" id="PRO_5022929194" evidence="1">
    <location>
        <begin position="28"/>
        <end position="255"/>
    </location>
</feature>
<dbReference type="Proteomes" id="UP000325302">
    <property type="component" value="Unassembled WGS sequence"/>
</dbReference>
<dbReference type="Pfam" id="PF08770">
    <property type="entry name" value="SoxZ"/>
    <property type="match status" value="1"/>
</dbReference>
<organism evidence="4 5">
    <name type="scientific">Nitrincola tapanii</name>
    <dbReference type="NCBI Taxonomy" id="1708751"/>
    <lineage>
        <taxon>Bacteria</taxon>
        <taxon>Pseudomonadati</taxon>
        <taxon>Pseudomonadota</taxon>
        <taxon>Gammaproteobacteria</taxon>
        <taxon>Oceanospirillales</taxon>
        <taxon>Oceanospirillaceae</taxon>
        <taxon>Nitrincola</taxon>
    </lineage>
</organism>
<keyword evidence="1" id="KW-0732">Signal</keyword>
<evidence type="ECO:0000259" key="3">
    <source>
        <dbReference type="Pfam" id="PF13501"/>
    </source>
</evidence>
<dbReference type="InterPro" id="IPR013783">
    <property type="entry name" value="Ig-like_fold"/>
</dbReference>
<evidence type="ECO:0000313" key="5">
    <source>
        <dbReference type="Proteomes" id="UP000325302"/>
    </source>
</evidence>
<proteinExistence type="predicted"/>
<dbReference type="InterPro" id="IPR038162">
    <property type="entry name" value="SoxY_sf"/>
</dbReference>
<name>A0A5A9W8I3_9GAMM</name>
<dbReference type="InterPro" id="IPR014880">
    <property type="entry name" value="SoxZ_dom"/>
</dbReference>